<proteinExistence type="predicted"/>
<protein>
    <submittedName>
        <fullName evidence="3">GLEYA adhesin domain-containing protein</fullName>
    </submittedName>
</protein>
<feature type="chain" id="PRO_5008102177" evidence="1">
    <location>
        <begin position="22"/>
        <end position="413"/>
    </location>
</feature>
<dbReference type="EMBL" id="LSBJ02000002">
    <property type="protein sequence ID" value="OAQ70128.1"/>
    <property type="molecule type" value="Genomic_DNA"/>
</dbReference>
<sequence length="413" mass="45718">MYKSLLPVAFLAVSNIQGIWAQEVNLVSLFPRHKPPILGDICKSLRQACNVNQFPAPIEKLCQEYCEKEIDLDDLQAELCRDFKQYVDSLGKCANDVCGVIQKQCSGRGICTKDSDCEELEVCRNYVCKPKVCHHYRECNYRVCRDNKCVPCESDSDCDFRPDLKCRKGKCLPNSIPPLNCTKNSDCKPGQVCQDGDCGKCSPGGAECDKDKFCSNGECIPKPPSCGKPGFEWAEWRGPSSWSGVKSPPFAEYDPTVFKSQKPEYEGLTNTLVIDAPLQLYGQGANLNLATVVHQGFLLAPETGNYTFVFGQADDIVLVWLGKNAFSGWTRANADIERTYIPPPGDETRTMRLLEQGTYYPVRVAWGDKGGNVAMSVKIIAPNGDELTGKEGGYFRTEACDGSYDTFPPYGQS</sequence>
<evidence type="ECO:0000313" key="4">
    <source>
        <dbReference type="Proteomes" id="UP000078397"/>
    </source>
</evidence>
<comment type="caution">
    <text evidence="3">The sequence shown here is derived from an EMBL/GenBank/DDBJ whole genome shotgun (WGS) entry which is preliminary data.</text>
</comment>
<gene>
    <name evidence="3" type="ORF">VFPPC_02656</name>
</gene>
<dbReference type="RefSeq" id="XP_018146665.1">
    <property type="nucleotide sequence ID" value="XM_018282269.1"/>
</dbReference>
<dbReference type="Gene3D" id="2.60.120.1560">
    <property type="match status" value="1"/>
</dbReference>
<evidence type="ECO:0000256" key="1">
    <source>
        <dbReference type="SAM" id="SignalP"/>
    </source>
</evidence>
<reference evidence="3 4" key="1">
    <citation type="journal article" date="2016" name="PLoS Pathog.">
        <title>Biosynthesis of antibiotic leucinostatins in bio-control fungus Purpureocillium lilacinum and their inhibition on phytophthora revealed by genome mining.</title>
        <authorList>
            <person name="Wang G."/>
            <person name="Liu Z."/>
            <person name="Lin R."/>
            <person name="Li E."/>
            <person name="Mao Z."/>
            <person name="Ling J."/>
            <person name="Yang Y."/>
            <person name="Yin W.B."/>
            <person name="Xie B."/>
        </authorList>
    </citation>
    <scope>NUCLEOTIDE SEQUENCE [LARGE SCALE GENOMIC DNA]</scope>
    <source>
        <strain evidence="3">170</strain>
    </source>
</reference>
<dbReference type="InterPro" id="IPR018871">
    <property type="entry name" value="GLEYA_adhesin_domain"/>
</dbReference>
<keyword evidence="1" id="KW-0732">Signal</keyword>
<organism evidence="3 4">
    <name type="scientific">Pochonia chlamydosporia 170</name>
    <dbReference type="NCBI Taxonomy" id="1380566"/>
    <lineage>
        <taxon>Eukaryota</taxon>
        <taxon>Fungi</taxon>
        <taxon>Dikarya</taxon>
        <taxon>Ascomycota</taxon>
        <taxon>Pezizomycotina</taxon>
        <taxon>Sordariomycetes</taxon>
        <taxon>Hypocreomycetidae</taxon>
        <taxon>Hypocreales</taxon>
        <taxon>Clavicipitaceae</taxon>
        <taxon>Pochonia</taxon>
    </lineage>
</organism>
<accession>A0A179FY17</accession>
<dbReference type="OrthoDB" id="4388755at2759"/>
<dbReference type="Pfam" id="PF10528">
    <property type="entry name" value="GLEYA"/>
    <property type="match status" value="1"/>
</dbReference>
<name>A0A179FY17_METCM</name>
<feature type="domain" description="PA14" evidence="2">
    <location>
        <begin position="226"/>
        <end position="393"/>
    </location>
</feature>
<dbReference type="AlphaFoldDB" id="A0A179FY17"/>
<dbReference type="STRING" id="1380566.A0A179FY17"/>
<evidence type="ECO:0000313" key="3">
    <source>
        <dbReference type="EMBL" id="OAQ70128.1"/>
    </source>
</evidence>
<keyword evidence="4" id="KW-1185">Reference proteome</keyword>
<dbReference type="Proteomes" id="UP000078397">
    <property type="component" value="Unassembled WGS sequence"/>
</dbReference>
<dbReference type="GeneID" id="28846263"/>
<dbReference type="KEGG" id="pchm:VFPPC_02656"/>
<evidence type="ECO:0000259" key="2">
    <source>
        <dbReference type="PROSITE" id="PS51820"/>
    </source>
</evidence>
<feature type="signal peptide" evidence="1">
    <location>
        <begin position="1"/>
        <end position="21"/>
    </location>
</feature>
<dbReference type="InterPro" id="IPR037524">
    <property type="entry name" value="PA14/GLEYA"/>
</dbReference>
<dbReference type="PROSITE" id="PS51820">
    <property type="entry name" value="PA14"/>
    <property type="match status" value="1"/>
</dbReference>